<dbReference type="OrthoDB" id="9803968at2"/>
<evidence type="ECO:0000256" key="1">
    <source>
        <dbReference type="ARBA" id="ARBA00006432"/>
    </source>
</evidence>
<dbReference type="Proteomes" id="UP000388235">
    <property type="component" value="Chromosome"/>
</dbReference>
<sequence>MTTALWTPSQDQIDASEISRLCQHFGLAPTFQALHQFSIEQPGAFWAGWLTHADIITNGSLSPSLISAPQMKDAEWFPDLQLNFAANCLAPHYTGSAFVELKENGDRRELSRDVLRGQVGALSHWLRTQGVGRGDVVAGFLPNGGDAVLAMLACAAVGAIWTSCSPDFGTSGVLDRFGQTRPKVLFCVDGYHYNGKTHDAWQKIQSVAASLPGLQAIVRVSYAGAPADLAASVVPAHGLEDLIAAPRAPEYTPVGFRDPLFILYSSGTTGAPKCIIHSAGGTLAQLTKEHRLHVGLQAGDRLFYYTTLGWMMWNWLVTGLASGATLMLFDGSPFYPGPAALVELADAERFSVFGTSAKYLAALEKAAVVPRDMAPFESLKAILSTGSPLAHESFEFVYRDWKSDVLLGSISGGTDIVSCFVLSDPTSPVYAGQIQRAGLGMDVRIVDEAGNELAPGAGKGELICATPFPSMPVGFWNDPDGSRYQAAYFDRFPGIWAHGDYAEQTVEGGYIIHGRSDATLNPGGVRIGTAEIYRQVERVESVIDCLAIGQRWEDDVRVVLFVVLRDGLTLDAALEKTLRTEIRTHTTPRHVPARIVQVPELPRTRSGKLVELAVRSVVHNEPVANTEALANPGALDYFKNLDALTN</sequence>
<feature type="domain" description="AMP-binding enzyme C-terminal" evidence="6">
    <location>
        <begin position="538"/>
        <end position="608"/>
    </location>
</feature>
<dbReference type="InterPro" id="IPR042099">
    <property type="entry name" value="ANL_N_sf"/>
</dbReference>
<dbReference type="GO" id="GO:0030729">
    <property type="term" value="F:acetoacetate-CoA ligase activity"/>
    <property type="evidence" value="ECO:0007669"/>
    <property type="project" value="UniProtKB-EC"/>
</dbReference>
<dbReference type="KEGG" id="llp:GH975_07350"/>
<evidence type="ECO:0000256" key="2">
    <source>
        <dbReference type="ARBA" id="ARBA00022598"/>
    </source>
</evidence>
<evidence type="ECO:0000259" key="5">
    <source>
        <dbReference type="Pfam" id="PF00501"/>
    </source>
</evidence>
<dbReference type="NCBIfam" id="TIGR01217">
    <property type="entry name" value="ac_ac_CoA_syn"/>
    <property type="match status" value="1"/>
</dbReference>
<dbReference type="InterPro" id="IPR045851">
    <property type="entry name" value="AMP-bd_C_sf"/>
</dbReference>
<keyword evidence="2 7" id="KW-0436">Ligase</keyword>
<dbReference type="NCBIfam" id="NF002937">
    <property type="entry name" value="PRK03584.1"/>
    <property type="match status" value="1"/>
</dbReference>
<dbReference type="SUPFAM" id="SSF56801">
    <property type="entry name" value="Acetyl-CoA synthetase-like"/>
    <property type="match status" value="1"/>
</dbReference>
<dbReference type="PROSITE" id="PS00455">
    <property type="entry name" value="AMP_BINDING"/>
    <property type="match status" value="1"/>
</dbReference>
<dbReference type="InterPro" id="IPR020845">
    <property type="entry name" value="AMP-binding_CS"/>
</dbReference>
<evidence type="ECO:0000313" key="8">
    <source>
        <dbReference type="Proteomes" id="UP000388235"/>
    </source>
</evidence>
<dbReference type="InterPro" id="IPR025110">
    <property type="entry name" value="AMP-bd_C"/>
</dbReference>
<dbReference type="PANTHER" id="PTHR42921">
    <property type="entry name" value="ACETOACETYL-COA SYNTHETASE"/>
    <property type="match status" value="1"/>
</dbReference>
<accession>A0A5Q2QH97</accession>
<dbReference type="Gene3D" id="3.30.300.30">
    <property type="match status" value="1"/>
</dbReference>
<dbReference type="PANTHER" id="PTHR42921:SF1">
    <property type="entry name" value="ACETOACETYL-COA SYNTHETASE"/>
    <property type="match status" value="1"/>
</dbReference>
<dbReference type="InterPro" id="IPR000873">
    <property type="entry name" value="AMP-dep_synth/lig_dom"/>
</dbReference>
<proteinExistence type="inferred from homology"/>
<dbReference type="GO" id="GO:0006629">
    <property type="term" value="P:lipid metabolic process"/>
    <property type="evidence" value="ECO:0007669"/>
    <property type="project" value="InterPro"/>
</dbReference>
<comment type="similarity">
    <text evidence="1">Belongs to the ATP-dependent AMP-binding enzyme family.</text>
</comment>
<evidence type="ECO:0000313" key="7">
    <source>
        <dbReference type="EMBL" id="QGG80395.1"/>
    </source>
</evidence>
<organism evidence="7 8">
    <name type="scientific">Litorivicinus lipolyticus</name>
    <dbReference type="NCBI Taxonomy" id="418701"/>
    <lineage>
        <taxon>Bacteria</taxon>
        <taxon>Pseudomonadati</taxon>
        <taxon>Pseudomonadota</taxon>
        <taxon>Gammaproteobacteria</taxon>
        <taxon>Oceanospirillales</taxon>
        <taxon>Litorivicinaceae</taxon>
        <taxon>Litorivicinus</taxon>
    </lineage>
</organism>
<keyword evidence="3" id="KW-0547">Nucleotide-binding</keyword>
<dbReference type="Pfam" id="PF00501">
    <property type="entry name" value="AMP-binding"/>
    <property type="match status" value="1"/>
</dbReference>
<dbReference type="GO" id="GO:0005524">
    <property type="term" value="F:ATP binding"/>
    <property type="evidence" value="ECO:0007669"/>
    <property type="project" value="UniProtKB-KW"/>
</dbReference>
<dbReference type="AlphaFoldDB" id="A0A5Q2QH97"/>
<gene>
    <name evidence="7" type="ORF">GH975_07350</name>
</gene>
<evidence type="ECO:0000256" key="3">
    <source>
        <dbReference type="ARBA" id="ARBA00022741"/>
    </source>
</evidence>
<dbReference type="InterPro" id="IPR005914">
    <property type="entry name" value="Acac_CoA_synth"/>
</dbReference>
<evidence type="ECO:0000259" key="6">
    <source>
        <dbReference type="Pfam" id="PF13193"/>
    </source>
</evidence>
<dbReference type="EC" id="6.2.1.16" evidence="7"/>
<keyword evidence="8" id="KW-1185">Reference proteome</keyword>
<reference evidence="7 8" key="1">
    <citation type="submission" date="2019-11" db="EMBL/GenBank/DDBJ databases">
        <authorList>
            <person name="Khan S.A."/>
            <person name="Jeon C.O."/>
            <person name="Chun B.H."/>
        </authorList>
    </citation>
    <scope>NUCLEOTIDE SEQUENCE [LARGE SCALE GENOMIC DNA]</scope>
    <source>
        <strain evidence="7 8">IMCC 1097</strain>
    </source>
</reference>
<name>A0A5Q2QH97_9GAMM</name>
<dbReference type="Pfam" id="PF13193">
    <property type="entry name" value="AMP-binding_C"/>
    <property type="match status" value="1"/>
</dbReference>
<dbReference type="RefSeq" id="WP_153713899.1">
    <property type="nucleotide sequence ID" value="NZ_CP045871.1"/>
</dbReference>
<evidence type="ECO:0000256" key="4">
    <source>
        <dbReference type="ARBA" id="ARBA00022840"/>
    </source>
</evidence>
<protein>
    <submittedName>
        <fullName evidence="7">Acetoacetate--CoA ligase</fullName>
        <ecNumber evidence="7">6.2.1.16</ecNumber>
    </submittedName>
</protein>
<dbReference type="Gene3D" id="3.40.50.12780">
    <property type="entry name" value="N-terminal domain of ligase-like"/>
    <property type="match status" value="1"/>
</dbReference>
<feature type="domain" description="AMP-dependent synthetase/ligase" evidence="5">
    <location>
        <begin position="105"/>
        <end position="467"/>
    </location>
</feature>
<dbReference type="EMBL" id="CP045871">
    <property type="protein sequence ID" value="QGG80395.1"/>
    <property type="molecule type" value="Genomic_DNA"/>
</dbReference>
<keyword evidence="4" id="KW-0067">ATP-binding</keyword>